<gene>
    <name evidence="1" type="ORF">R3P38DRAFT_2771177</name>
</gene>
<accession>A0AAW0CE98</accession>
<proteinExistence type="predicted"/>
<name>A0AAW0CE98_9AGAR</name>
<dbReference type="Proteomes" id="UP001362999">
    <property type="component" value="Unassembled WGS sequence"/>
</dbReference>
<evidence type="ECO:0000313" key="1">
    <source>
        <dbReference type="EMBL" id="KAK7037173.1"/>
    </source>
</evidence>
<sequence>MLESGWVGGWSWAAGWLVGFMVRVRRFYPLLRPLTQPHFNFNAVTTHVYYCCCIIYIESRCGGLRLDVRFIFKYLRAVLGKWFSLFDLVLMIRAGKYGHGTLFLLVFLEFAAELTIVEPKRQRRAGFWRPRRLCGDLALGLRAWGWEWAWARDETAARGDEAGWMTGGDSVPRGHFGWRGRVGNAGKSGGWRGVGEWRWRHRRKPHTSRLAPEWRAAFEGGRGVAASGRRLDAVNEGEGLGGAWAGKQRGSSRNLLPATASRARRRWGGAGLVGALQHFRGGVYIQWFCLPPIDVVETNSTAPHAVSARWLQVLAARRNSLLLQTWINCPHPPKHLSSTLLAIKTANIELSALQVHQYTFSVDLDAILRSSSFNLKAILQIQIFGGLGLLHRRRLSSSPPPIRVTHVPSGIPILKSSFSDGSGAGKTSLDREETLAISLNN</sequence>
<dbReference type="AlphaFoldDB" id="A0AAW0CE98"/>
<protein>
    <submittedName>
        <fullName evidence="1">Uncharacterized protein</fullName>
    </submittedName>
</protein>
<dbReference type="EMBL" id="JAWWNJ010000018">
    <property type="protein sequence ID" value="KAK7037173.1"/>
    <property type="molecule type" value="Genomic_DNA"/>
</dbReference>
<keyword evidence="2" id="KW-1185">Reference proteome</keyword>
<organism evidence="1 2">
    <name type="scientific">Favolaschia claudopus</name>
    <dbReference type="NCBI Taxonomy" id="2862362"/>
    <lineage>
        <taxon>Eukaryota</taxon>
        <taxon>Fungi</taxon>
        <taxon>Dikarya</taxon>
        <taxon>Basidiomycota</taxon>
        <taxon>Agaricomycotina</taxon>
        <taxon>Agaricomycetes</taxon>
        <taxon>Agaricomycetidae</taxon>
        <taxon>Agaricales</taxon>
        <taxon>Marasmiineae</taxon>
        <taxon>Mycenaceae</taxon>
        <taxon>Favolaschia</taxon>
    </lineage>
</organism>
<comment type="caution">
    <text evidence="1">The sequence shown here is derived from an EMBL/GenBank/DDBJ whole genome shotgun (WGS) entry which is preliminary data.</text>
</comment>
<evidence type="ECO:0000313" key="2">
    <source>
        <dbReference type="Proteomes" id="UP001362999"/>
    </source>
</evidence>
<reference evidence="1 2" key="1">
    <citation type="journal article" date="2024" name="J Genomics">
        <title>Draft genome sequencing and assembly of Favolaschia claudopus CIRM-BRFM 2984 isolated from oak limbs.</title>
        <authorList>
            <person name="Navarro D."/>
            <person name="Drula E."/>
            <person name="Chaduli D."/>
            <person name="Cazenave R."/>
            <person name="Ahrendt S."/>
            <person name="Wang J."/>
            <person name="Lipzen A."/>
            <person name="Daum C."/>
            <person name="Barry K."/>
            <person name="Grigoriev I.V."/>
            <person name="Favel A."/>
            <person name="Rosso M.N."/>
            <person name="Martin F."/>
        </authorList>
    </citation>
    <scope>NUCLEOTIDE SEQUENCE [LARGE SCALE GENOMIC DNA]</scope>
    <source>
        <strain evidence="1 2">CIRM-BRFM 2984</strain>
    </source>
</reference>